<dbReference type="Pfam" id="PF00486">
    <property type="entry name" value="Trans_reg_C"/>
    <property type="match status" value="1"/>
</dbReference>
<dbReference type="InterPro" id="IPR036388">
    <property type="entry name" value="WH-like_DNA-bd_sf"/>
</dbReference>
<dbReference type="SUPFAM" id="SSF52540">
    <property type="entry name" value="P-loop containing nucleoside triphosphate hydrolases"/>
    <property type="match status" value="1"/>
</dbReference>
<dbReference type="GO" id="GO:0003677">
    <property type="term" value="F:DNA binding"/>
    <property type="evidence" value="ECO:0007669"/>
    <property type="project" value="UniProtKB-UniRule"/>
</dbReference>
<dbReference type="InterPro" id="IPR027417">
    <property type="entry name" value="P-loop_NTPase"/>
</dbReference>
<dbReference type="InterPro" id="IPR016032">
    <property type="entry name" value="Sig_transdc_resp-reg_C-effctor"/>
</dbReference>
<dbReference type="PRINTS" id="PR00364">
    <property type="entry name" value="DISEASERSIST"/>
</dbReference>
<proteinExistence type="inferred from homology"/>
<dbReference type="InterPro" id="IPR001867">
    <property type="entry name" value="OmpR/PhoB-type_DNA-bd"/>
</dbReference>
<dbReference type="OrthoDB" id="4326794at2"/>
<dbReference type="InterPro" id="IPR051677">
    <property type="entry name" value="AfsR-DnrI-RedD_regulator"/>
</dbReference>
<evidence type="ECO:0000313" key="8">
    <source>
        <dbReference type="EMBL" id="TDC29653.1"/>
    </source>
</evidence>
<evidence type="ECO:0000313" key="9">
    <source>
        <dbReference type="Proteomes" id="UP000295075"/>
    </source>
</evidence>
<dbReference type="CDD" id="cd15831">
    <property type="entry name" value="BTAD"/>
    <property type="match status" value="1"/>
</dbReference>
<sequence length="886" mass="97225">MRFAVLGSIEARTDDGSPVDLGHLRQQSVLAVLLVEHGRPVPADVLVDRVWGDAAPQRARETLYSYLSRLRRILGDVLVRRPGGYLLDVAPDQIDLHAFRTLVSTASLPEALALWRGEPFAGLDTPWFVEQRHVLMAARFAAELDLVDRQLEQGEHDQLLPSLIGRADAHPLDERVARQLIEALDRAGRTAEALHQYDRLRRLLSAELGIDPSLSLQQLHQRLLQRPTTSRAVPRQLPAAPGTFSGRSEALDQLRPDAGITAVSGIGGVGKTSLVLHWAHRNLDRFPDGQLFIDLRGFDPTDAPLPVATALTAFLHALGAPDTTIAADEQARVGAYRTLLAGKRMLIVLDNAIDSSQVVPLLPGRPGCTVVVTSRSRLGGLLAHHSAVLVDLDVLSTAEADAVLARQVGAARRGAEPEAFAELLEHCAGLPLALAIVAARAGSRPDLPLSVLADELRESRLDALTTDDLTDSLRSVFASSYRALSPDEAGLFGMMALAPGPDLGISAAASLADQPVARIRPLLRRLESANLISQNAPGRYRIHDLLRLYAVEQHDSESRRAALRRLVDHYLFSTFKADQLFAPRRPQQQLEHPEPGCRPVEHTDRAAARQWLEAEHACIVRAQRLAVAEGLHTRVWQLAWALGTFHNRGGHQTAELIVWERALASVPELTDPAVQALVLRFLGHAYAKVGRHHESMQVLAEALQYAERDGSALVLGHAHQALAASYERQGDYENALVHALQQLTHRRRLDPVWAADALNFVGWLYALSARYAEGRPYCEEALSIYTSVGDRDGEAVTTDSLAYLAHHDGRYAEAVASYQRAIGIYREMGNTYHLANSLDRVGDTYLALADQPAVRAHWQEAINLFRQQGRDPDADRLTKALAELTP</sequence>
<dbReference type="EMBL" id="SMKA01000056">
    <property type="protein sequence ID" value="TDC29653.1"/>
    <property type="molecule type" value="Genomic_DNA"/>
</dbReference>
<organism evidence="8 9">
    <name type="scientific">Kribbella albertanoniae</name>
    <dbReference type="NCBI Taxonomy" id="1266829"/>
    <lineage>
        <taxon>Bacteria</taxon>
        <taxon>Bacillati</taxon>
        <taxon>Actinomycetota</taxon>
        <taxon>Actinomycetes</taxon>
        <taxon>Propionibacteriales</taxon>
        <taxon>Kribbellaceae</taxon>
        <taxon>Kribbella</taxon>
    </lineage>
</organism>
<dbReference type="InterPro" id="IPR005158">
    <property type="entry name" value="BTAD"/>
</dbReference>
<dbReference type="PANTHER" id="PTHR35807:SF1">
    <property type="entry name" value="TRANSCRIPTIONAL REGULATOR REDD"/>
    <property type="match status" value="1"/>
</dbReference>
<keyword evidence="2" id="KW-0805">Transcription regulation</keyword>
<dbReference type="SUPFAM" id="SSF48452">
    <property type="entry name" value="TPR-like"/>
    <property type="match status" value="2"/>
</dbReference>
<dbReference type="RefSeq" id="WP_132407058.1">
    <property type="nucleotide sequence ID" value="NZ_SMKA01000056.1"/>
</dbReference>
<accession>A0A4R4Q4A9</accession>
<keyword evidence="4" id="KW-0804">Transcription</keyword>
<dbReference type="AlphaFoldDB" id="A0A4R4Q4A9"/>
<dbReference type="SUPFAM" id="SSF46894">
    <property type="entry name" value="C-terminal effector domain of the bipartite response regulators"/>
    <property type="match status" value="1"/>
</dbReference>
<evidence type="ECO:0000256" key="3">
    <source>
        <dbReference type="ARBA" id="ARBA00023125"/>
    </source>
</evidence>
<comment type="similarity">
    <text evidence="1">Belongs to the AfsR/DnrI/RedD regulatory family.</text>
</comment>
<keyword evidence="3 6" id="KW-0238">DNA-binding</keyword>
<protein>
    <submittedName>
        <fullName evidence="8">Tetratricopeptide repeat protein</fullName>
    </submittedName>
</protein>
<comment type="caution">
    <text evidence="8">The sequence shown here is derived from an EMBL/GenBank/DDBJ whole genome shotgun (WGS) entry which is preliminary data.</text>
</comment>
<evidence type="ECO:0000256" key="6">
    <source>
        <dbReference type="PROSITE-ProRule" id="PRU01091"/>
    </source>
</evidence>
<evidence type="ECO:0000256" key="5">
    <source>
        <dbReference type="PROSITE-ProRule" id="PRU00339"/>
    </source>
</evidence>
<dbReference type="GO" id="GO:0006355">
    <property type="term" value="P:regulation of DNA-templated transcription"/>
    <property type="evidence" value="ECO:0007669"/>
    <property type="project" value="InterPro"/>
</dbReference>
<name>A0A4R4Q4A9_9ACTN</name>
<dbReference type="Pfam" id="PF03704">
    <property type="entry name" value="BTAD"/>
    <property type="match status" value="1"/>
</dbReference>
<reference evidence="8 9" key="1">
    <citation type="submission" date="2019-03" db="EMBL/GenBank/DDBJ databases">
        <title>Draft genome sequences of novel Actinobacteria.</title>
        <authorList>
            <person name="Sahin N."/>
            <person name="Ay H."/>
            <person name="Saygin H."/>
        </authorList>
    </citation>
    <scope>NUCLEOTIDE SEQUENCE [LARGE SCALE GENOMIC DNA]</scope>
    <source>
        <strain evidence="8 9">JCM 30547</strain>
    </source>
</reference>
<evidence type="ECO:0000256" key="2">
    <source>
        <dbReference type="ARBA" id="ARBA00023015"/>
    </source>
</evidence>
<dbReference type="PROSITE" id="PS50005">
    <property type="entry name" value="TPR"/>
    <property type="match status" value="1"/>
</dbReference>
<evidence type="ECO:0000256" key="4">
    <source>
        <dbReference type="ARBA" id="ARBA00023163"/>
    </source>
</evidence>
<dbReference type="SMART" id="SM00028">
    <property type="entry name" value="TPR"/>
    <property type="match status" value="5"/>
</dbReference>
<dbReference type="Gene3D" id="1.25.40.10">
    <property type="entry name" value="Tetratricopeptide repeat domain"/>
    <property type="match status" value="3"/>
</dbReference>
<keyword evidence="5" id="KW-0802">TPR repeat</keyword>
<feature type="domain" description="OmpR/PhoB-type" evidence="7">
    <location>
        <begin position="1"/>
        <end position="89"/>
    </location>
</feature>
<dbReference type="PANTHER" id="PTHR35807">
    <property type="entry name" value="TRANSCRIPTIONAL REGULATOR REDD-RELATED"/>
    <property type="match status" value="1"/>
</dbReference>
<dbReference type="Gene3D" id="1.10.10.10">
    <property type="entry name" value="Winged helix-like DNA-binding domain superfamily/Winged helix DNA-binding domain"/>
    <property type="match status" value="1"/>
</dbReference>
<feature type="DNA-binding region" description="OmpR/PhoB-type" evidence="6">
    <location>
        <begin position="1"/>
        <end position="89"/>
    </location>
</feature>
<dbReference type="PROSITE" id="PS51755">
    <property type="entry name" value="OMPR_PHOB"/>
    <property type="match status" value="1"/>
</dbReference>
<evidence type="ECO:0000256" key="1">
    <source>
        <dbReference type="ARBA" id="ARBA00005820"/>
    </source>
</evidence>
<gene>
    <name evidence="8" type="ORF">E1261_15160</name>
</gene>
<dbReference type="SMART" id="SM01043">
    <property type="entry name" value="BTAD"/>
    <property type="match status" value="1"/>
</dbReference>
<dbReference type="GO" id="GO:0043531">
    <property type="term" value="F:ADP binding"/>
    <property type="evidence" value="ECO:0007669"/>
    <property type="project" value="InterPro"/>
</dbReference>
<dbReference type="InterPro" id="IPR011990">
    <property type="entry name" value="TPR-like_helical_dom_sf"/>
</dbReference>
<evidence type="ECO:0000259" key="7">
    <source>
        <dbReference type="PROSITE" id="PS51755"/>
    </source>
</evidence>
<dbReference type="Proteomes" id="UP000295075">
    <property type="component" value="Unassembled WGS sequence"/>
</dbReference>
<dbReference type="Pfam" id="PF13424">
    <property type="entry name" value="TPR_12"/>
    <property type="match status" value="1"/>
</dbReference>
<feature type="repeat" description="TPR" evidence="5">
    <location>
        <begin position="676"/>
        <end position="709"/>
    </location>
</feature>
<dbReference type="SMART" id="SM00862">
    <property type="entry name" value="Trans_reg_C"/>
    <property type="match status" value="1"/>
</dbReference>
<keyword evidence="9" id="KW-1185">Reference proteome</keyword>
<dbReference type="InterPro" id="IPR019734">
    <property type="entry name" value="TPR_rpt"/>
</dbReference>
<dbReference type="GO" id="GO:0000160">
    <property type="term" value="P:phosphorelay signal transduction system"/>
    <property type="evidence" value="ECO:0007669"/>
    <property type="project" value="InterPro"/>
</dbReference>